<dbReference type="InterPro" id="IPR003703">
    <property type="entry name" value="Acyl_CoA_thio"/>
</dbReference>
<dbReference type="InterPro" id="IPR029069">
    <property type="entry name" value="HotDog_dom_sf"/>
</dbReference>
<keyword evidence="2" id="KW-0378">Hydrolase</keyword>
<protein>
    <recommendedName>
        <fullName evidence="3">Cyclic nucleotide-binding domain-containing protein</fullName>
    </recommendedName>
</protein>
<dbReference type="Proteomes" id="UP000822688">
    <property type="component" value="Chromosome 1"/>
</dbReference>
<evidence type="ECO:0000313" key="5">
    <source>
        <dbReference type="Proteomes" id="UP000822688"/>
    </source>
</evidence>
<dbReference type="SMART" id="SM00100">
    <property type="entry name" value="cNMP"/>
    <property type="match status" value="1"/>
</dbReference>
<evidence type="ECO:0000259" key="3">
    <source>
        <dbReference type="PROSITE" id="PS50042"/>
    </source>
</evidence>
<feature type="domain" description="Cyclic nucleotide-binding" evidence="3">
    <location>
        <begin position="21"/>
        <end position="117"/>
    </location>
</feature>
<dbReference type="CDD" id="cd03444">
    <property type="entry name" value="Thioesterase_II_repeat1"/>
    <property type="match status" value="1"/>
</dbReference>
<sequence length="437" mass="49294">MESLSPQEHQQVLSLLGSLPFLQRLPGDSFQEVVERAQLRRFGVDELVVRAGEPGEGLYVIWKGKAEVLRTGDDGTERHLARILTTGDHFGHVRFGPEKQPQKYDIVARSEISCVVIRHEQAHLLSPASTWRHPPGELSVVERLLQLEFVKDDIFQANPIPEVPSFWGNMYGGRMVGLALGAACKTVDPALVAHSLHSYFILGGIASLPVTFKVERIRSGHTFATRHVQATQKGKVCFAMYASFQRIEDGLEHQYPMPPTASPNELPTYEELLGPLCDDPRKHIRQSATSCLQMGQTLDLRYFNRRSQLTNEPQEPRQRLWVRTKGKLGDDQALHRSAAGYAFDWSFLETAMMPHSKLVNEHPVFGFSIDHSIWFHRPFRADEYLLFVMESHRACNSRALCFGQVYTQSGELVASLAQEGTIRILPPPNEKLPNAKL</sequence>
<dbReference type="InterPro" id="IPR049449">
    <property type="entry name" value="TesB_ACOT8-like_N"/>
</dbReference>
<dbReference type="Pfam" id="PF00027">
    <property type="entry name" value="cNMP_binding"/>
    <property type="match status" value="1"/>
</dbReference>
<dbReference type="InterPro" id="IPR018488">
    <property type="entry name" value="cNMP-bd_CS"/>
</dbReference>
<dbReference type="PROSITE" id="PS50042">
    <property type="entry name" value="CNMP_BINDING_3"/>
    <property type="match status" value="1"/>
</dbReference>
<evidence type="ECO:0000313" key="4">
    <source>
        <dbReference type="EMBL" id="KAG0591589.1"/>
    </source>
</evidence>
<dbReference type="PROSITE" id="PS00888">
    <property type="entry name" value="CNMP_BINDING_1"/>
    <property type="match status" value="1"/>
</dbReference>
<dbReference type="AlphaFoldDB" id="A0A8T0J9F2"/>
<dbReference type="CDD" id="cd03445">
    <property type="entry name" value="Thioesterase_II_repeat2"/>
    <property type="match status" value="1"/>
</dbReference>
<reference evidence="4" key="1">
    <citation type="submission" date="2020-06" db="EMBL/GenBank/DDBJ databases">
        <title>WGS assembly of Ceratodon purpureus strain R40.</title>
        <authorList>
            <person name="Carey S.B."/>
            <person name="Jenkins J."/>
            <person name="Shu S."/>
            <person name="Lovell J.T."/>
            <person name="Sreedasyam A."/>
            <person name="Maumus F."/>
            <person name="Tiley G.P."/>
            <person name="Fernandez-Pozo N."/>
            <person name="Barry K."/>
            <person name="Chen C."/>
            <person name="Wang M."/>
            <person name="Lipzen A."/>
            <person name="Daum C."/>
            <person name="Saski C.A."/>
            <person name="Payton A.C."/>
            <person name="Mcbreen J.C."/>
            <person name="Conrad R.E."/>
            <person name="Kollar L.M."/>
            <person name="Olsson S."/>
            <person name="Huttunen S."/>
            <person name="Landis J.B."/>
            <person name="Wickett N.J."/>
            <person name="Johnson M.G."/>
            <person name="Rensing S.A."/>
            <person name="Grimwood J."/>
            <person name="Schmutz J."/>
            <person name="Mcdaniel S.F."/>
        </authorList>
    </citation>
    <scope>NUCLEOTIDE SEQUENCE</scope>
    <source>
        <strain evidence="4">R40</strain>
    </source>
</reference>
<dbReference type="PANTHER" id="PTHR11066">
    <property type="entry name" value="ACYL-COA THIOESTERASE"/>
    <property type="match status" value="1"/>
</dbReference>
<accession>A0A8T0J9F2</accession>
<gene>
    <name evidence="4" type="ORF">KC19_1G186200</name>
</gene>
<dbReference type="Pfam" id="PF02551">
    <property type="entry name" value="Acyl_CoA_thio"/>
    <property type="match status" value="1"/>
</dbReference>
<dbReference type="InterPro" id="IPR018490">
    <property type="entry name" value="cNMP-bd_dom_sf"/>
</dbReference>
<dbReference type="InterPro" id="IPR014710">
    <property type="entry name" value="RmlC-like_jellyroll"/>
</dbReference>
<dbReference type="InterPro" id="IPR042171">
    <property type="entry name" value="Acyl-CoA_hotdog"/>
</dbReference>
<dbReference type="GO" id="GO:0009062">
    <property type="term" value="P:fatty acid catabolic process"/>
    <property type="evidence" value="ECO:0007669"/>
    <property type="project" value="TreeGrafter"/>
</dbReference>
<dbReference type="InterPro" id="IPR025652">
    <property type="entry name" value="TesB_C"/>
</dbReference>
<dbReference type="EMBL" id="CM026421">
    <property type="protein sequence ID" value="KAG0591589.1"/>
    <property type="molecule type" value="Genomic_DNA"/>
</dbReference>
<dbReference type="GO" id="GO:0006637">
    <property type="term" value="P:acyl-CoA metabolic process"/>
    <property type="evidence" value="ECO:0007669"/>
    <property type="project" value="InterPro"/>
</dbReference>
<name>A0A8T0J9F2_CERPU</name>
<dbReference type="PANTHER" id="PTHR11066:SF34">
    <property type="entry name" value="ACYL-COENZYME A THIOESTERASE 8"/>
    <property type="match status" value="1"/>
</dbReference>
<comment type="similarity">
    <text evidence="1">Belongs to the C/M/P thioester hydrolase family.</text>
</comment>
<evidence type="ECO:0000256" key="1">
    <source>
        <dbReference type="ARBA" id="ARBA00006538"/>
    </source>
</evidence>
<dbReference type="GO" id="GO:0047617">
    <property type="term" value="F:fatty acyl-CoA hydrolase activity"/>
    <property type="evidence" value="ECO:0007669"/>
    <property type="project" value="InterPro"/>
</dbReference>
<dbReference type="SUPFAM" id="SSF51206">
    <property type="entry name" value="cAMP-binding domain-like"/>
    <property type="match status" value="1"/>
</dbReference>
<evidence type="ECO:0000256" key="2">
    <source>
        <dbReference type="ARBA" id="ARBA00022801"/>
    </source>
</evidence>
<dbReference type="CDD" id="cd00038">
    <property type="entry name" value="CAP_ED"/>
    <property type="match status" value="1"/>
</dbReference>
<proteinExistence type="inferred from homology"/>
<dbReference type="Gene3D" id="2.60.120.10">
    <property type="entry name" value="Jelly Rolls"/>
    <property type="match status" value="1"/>
</dbReference>
<keyword evidence="5" id="KW-1185">Reference proteome</keyword>
<organism evidence="4 5">
    <name type="scientific">Ceratodon purpureus</name>
    <name type="common">Fire moss</name>
    <name type="synonym">Dicranum purpureum</name>
    <dbReference type="NCBI Taxonomy" id="3225"/>
    <lineage>
        <taxon>Eukaryota</taxon>
        <taxon>Viridiplantae</taxon>
        <taxon>Streptophyta</taxon>
        <taxon>Embryophyta</taxon>
        <taxon>Bryophyta</taxon>
        <taxon>Bryophytina</taxon>
        <taxon>Bryopsida</taxon>
        <taxon>Dicranidae</taxon>
        <taxon>Pseudoditrichales</taxon>
        <taxon>Ditrichaceae</taxon>
        <taxon>Ceratodon</taxon>
    </lineage>
</organism>
<dbReference type="Pfam" id="PF13622">
    <property type="entry name" value="4HBT_3"/>
    <property type="match status" value="1"/>
</dbReference>
<dbReference type="Gene3D" id="2.40.160.210">
    <property type="entry name" value="Acyl-CoA thioesterase, double hotdog domain"/>
    <property type="match status" value="1"/>
</dbReference>
<comment type="caution">
    <text evidence="4">The sequence shown here is derived from an EMBL/GenBank/DDBJ whole genome shotgun (WGS) entry which is preliminary data.</text>
</comment>
<dbReference type="InterPro" id="IPR000595">
    <property type="entry name" value="cNMP-bd_dom"/>
</dbReference>
<dbReference type="SUPFAM" id="SSF54637">
    <property type="entry name" value="Thioesterase/thiol ester dehydrase-isomerase"/>
    <property type="match status" value="2"/>
</dbReference>